<comment type="caution">
    <text evidence="5">The sequence shown here is derived from an EMBL/GenBank/DDBJ whole genome shotgun (WGS) entry which is preliminary data.</text>
</comment>
<reference evidence="5" key="1">
    <citation type="submission" date="2022-11" db="EMBL/GenBank/DDBJ databases">
        <title>Genome Resource of Sclerotinia nivalis Strain SnTB1, a Plant Pathogen Isolated from American Ginseng.</title>
        <authorList>
            <person name="Fan S."/>
        </authorList>
    </citation>
    <scope>NUCLEOTIDE SEQUENCE</scope>
    <source>
        <strain evidence="5">SnTB1</strain>
    </source>
</reference>
<feature type="repeat" description="ANK" evidence="3">
    <location>
        <begin position="112"/>
        <end position="144"/>
    </location>
</feature>
<evidence type="ECO:0000313" key="5">
    <source>
        <dbReference type="EMBL" id="KAJ8067121.1"/>
    </source>
</evidence>
<gene>
    <name evidence="5" type="ORF">OCU04_004496</name>
</gene>
<accession>A0A9X0AQL0</accession>
<dbReference type="SUPFAM" id="SSF48403">
    <property type="entry name" value="Ankyrin repeat"/>
    <property type="match status" value="1"/>
</dbReference>
<feature type="region of interest" description="Disordered" evidence="4">
    <location>
        <begin position="267"/>
        <end position="314"/>
    </location>
</feature>
<dbReference type="EMBL" id="JAPEIS010000004">
    <property type="protein sequence ID" value="KAJ8067121.1"/>
    <property type="molecule type" value="Genomic_DNA"/>
</dbReference>
<dbReference type="SMART" id="SM00248">
    <property type="entry name" value="ANK"/>
    <property type="match status" value="2"/>
</dbReference>
<keyword evidence="2 3" id="KW-0040">ANK repeat</keyword>
<dbReference type="Gene3D" id="1.25.40.20">
    <property type="entry name" value="Ankyrin repeat-containing domain"/>
    <property type="match status" value="1"/>
</dbReference>
<dbReference type="InterPro" id="IPR036770">
    <property type="entry name" value="Ankyrin_rpt-contain_sf"/>
</dbReference>
<organism evidence="5 6">
    <name type="scientific">Sclerotinia nivalis</name>
    <dbReference type="NCBI Taxonomy" id="352851"/>
    <lineage>
        <taxon>Eukaryota</taxon>
        <taxon>Fungi</taxon>
        <taxon>Dikarya</taxon>
        <taxon>Ascomycota</taxon>
        <taxon>Pezizomycotina</taxon>
        <taxon>Leotiomycetes</taxon>
        <taxon>Helotiales</taxon>
        <taxon>Sclerotiniaceae</taxon>
        <taxon>Sclerotinia</taxon>
    </lineage>
</organism>
<feature type="compositionally biased region" description="Basic and acidic residues" evidence="4">
    <location>
        <begin position="305"/>
        <end position="314"/>
    </location>
</feature>
<sequence length="314" mass="35505">MVDQYGYSASFWAAIRLDPHCLEVLLEHGAIDGESLITLAFLYTANHHRQNARLECMRTLIKYGKLRLGAKYLRWAAIALHLACRNFHYGCLPPEVPLLLEAGANLHTCDRYGLSPLYYAVFWNNHLVIKALLDAGLSTQTLTRQNFWTVLTNAHEGADGITLRLFIPAKFKVTDLSPEDWLQLEIPLADSRKNSSRHYDYYTETRKNYLQSWWEEFIIGLQERVGYLSSTRLEQDVGWAGKSENHSHATITSEGSRIKEISEQNHSLETGDISNGKGAKSHELSDLGNESDGDNNSDEDFEDAVEFHEGCAGL</sequence>
<dbReference type="PANTHER" id="PTHR24203">
    <property type="entry name" value="ANKYRIN REPEAT FAMILY PROTEIN"/>
    <property type="match status" value="1"/>
</dbReference>
<protein>
    <recommendedName>
        <fullName evidence="7">Ankyrin repeat protein</fullName>
    </recommendedName>
</protein>
<dbReference type="InterPro" id="IPR002110">
    <property type="entry name" value="Ankyrin_rpt"/>
</dbReference>
<feature type="compositionally biased region" description="Acidic residues" evidence="4">
    <location>
        <begin position="289"/>
        <end position="304"/>
    </location>
</feature>
<keyword evidence="1" id="KW-0677">Repeat</keyword>
<evidence type="ECO:0000256" key="1">
    <source>
        <dbReference type="ARBA" id="ARBA00022737"/>
    </source>
</evidence>
<evidence type="ECO:0000256" key="2">
    <source>
        <dbReference type="ARBA" id="ARBA00023043"/>
    </source>
</evidence>
<dbReference type="OrthoDB" id="341259at2759"/>
<evidence type="ECO:0000256" key="3">
    <source>
        <dbReference type="PROSITE-ProRule" id="PRU00023"/>
    </source>
</evidence>
<evidence type="ECO:0008006" key="7">
    <source>
        <dbReference type="Google" id="ProtNLM"/>
    </source>
</evidence>
<evidence type="ECO:0000313" key="6">
    <source>
        <dbReference type="Proteomes" id="UP001152300"/>
    </source>
</evidence>
<dbReference type="PROSITE" id="PS50088">
    <property type="entry name" value="ANK_REPEAT"/>
    <property type="match status" value="1"/>
</dbReference>
<name>A0A9X0AQL0_9HELO</name>
<keyword evidence="6" id="KW-1185">Reference proteome</keyword>
<dbReference type="Pfam" id="PF12796">
    <property type="entry name" value="Ank_2"/>
    <property type="match status" value="1"/>
</dbReference>
<proteinExistence type="predicted"/>
<evidence type="ECO:0000256" key="4">
    <source>
        <dbReference type="SAM" id="MobiDB-lite"/>
    </source>
</evidence>
<dbReference type="Proteomes" id="UP001152300">
    <property type="component" value="Unassembled WGS sequence"/>
</dbReference>
<dbReference type="PANTHER" id="PTHR24203:SF45">
    <property type="entry name" value="ANKYRIN REPEAT DOMAIN 6"/>
    <property type="match status" value="1"/>
</dbReference>
<dbReference type="AlphaFoldDB" id="A0A9X0AQL0"/>